<dbReference type="EMBL" id="JARBHB010000002">
    <property type="protein sequence ID" value="KAJ8892196.1"/>
    <property type="molecule type" value="Genomic_DNA"/>
</dbReference>
<evidence type="ECO:0000313" key="1">
    <source>
        <dbReference type="EMBL" id="KAJ8892196.1"/>
    </source>
</evidence>
<name>A0ABQ9I6E2_9NEOP</name>
<proteinExistence type="predicted"/>
<protein>
    <submittedName>
        <fullName evidence="1">Uncharacterized protein</fullName>
    </submittedName>
</protein>
<accession>A0ABQ9I6E2</accession>
<comment type="caution">
    <text evidence="1">The sequence shown here is derived from an EMBL/GenBank/DDBJ whole genome shotgun (WGS) entry which is preliminary data.</text>
</comment>
<sequence length="98" mass="10862">MQPLEVTFFKSLHTFVDFLITTKLKTSPGKRLTVEHIASLVGAGFPKATSKETAINGFRKTGLWPVDRHVFKDADFAATSVADRPFQESGAKEQQQPI</sequence>
<keyword evidence="2" id="KW-1185">Reference proteome</keyword>
<gene>
    <name evidence="1" type="ORF">PR048_004776</name>
</gene>
<dbReference type="Proteomes" id="UP001159363">
    <property type="component" value="Chromosome 2"/>
</dbReference>
<evidence type="ECO:0000313" key="2">
    <source>
        <dbReference type="Proteomes" id="UP001159363"/>
    </source>
</evidence>
<reference evidence="1 2" key="1">
    <citation type="submission" date="2023-02" db="EMBL/GenBank/DDBJ databases">
        <title>LHISI_Scaffold_Assembly.</title>
        <authorList>
            <person name="Stuart O.P."/>
            <person name="Cleave R."/>
            <person name="Magrath M.J.L."/>
            <person name="Mikheyev A.S."/>
        </authorList>
    </citation>
    <scope>NUCLEOTIDE SEQUENCE [LARGE SCALE GENOMIC DNA]</scope>
    <source>
        <strain evidence="1">Daus_M_001</strain>
        <tissue evidence="1">Leg muscle</tissue>
    </source>
</reference>
<organism evidence="1 2">
    <name type="scientific">Dryococelus australis</name>
    <dbReference type="NCBI Taxonomy" id="614101"/>
    <lineage>
        <taxon>Eukaryota</taxon>
        <taxon>Metazoa</taxon>
        <taxon>Ecdysozoa</taxon>
        <taxon>Arthropoda</taxon>
        <taxon>Hexapoda</taxon>
        <taxon>Insecta</taxon>
        <taxon>Pterygota</taxon>
        <taxon>Neoptera</taxon>
        <taxon>Polyneoptera</taxon>
        <taxon>Phasmatodea</taxon>
        <taxon>Verophasmatodea</taxon>
        <taxon>Anareolatae</taxon>
        <taxon>Phasmatidae</taxon>
        <taxon>Eurycanthinae</taxon>
        <taxon>Dryococelus</taxon>
    </lineage>
</organism>